<dbReference type="CDD" id="cd07377">
    <property type="entry name" value="WHTH_GntR"/>
    <property type="match status" value="1"/>
</dbReference>
<dbReference type="Pfam" id="PF00392">
    <property type="entry name" value="GntR"/>
    <property type="match status" value="1"/>
</dbReference>
<evidence type="ECO:0000259" key="8">
    <source>
        <dbReference type="PROSITE" id="PS50949"/>
    </source>
</evidence>
<keyword evidence="4" id="KW-0663">Pyridoxal phosphate</keyword>
<comment type="similarity">
    <text evidence="2">In the C-terminal section; belongs to the class-I pyridoxal-phosphate-dependent aminotransferase family.</text>
</comment>
<dbReference type="InterPro" id="IPR036390">
    <property type="entry name" value="WH_DNA-bd_sf"/>
</dbReference>
<dbReference type="InterPro" id="IPR015424">
    <property type="entry name" value="PyrdxlP-dep_Trfase"/>
</dbReference>
<gene>
    <name evidence="9" type="ORF">ACFO1S_27965</name>
</gene>
<evidence type="ECO:0000256" key="2">
    <source>
        <dbReference type="ARBA" id="ARBA00005384"/>
    </source>
</evidence>
<accession>A0ABV8SII9</accession>
<evidence type="ECO:0000256" key="5">
    <source>
        <dbReference type="ARBA" id="ARBA00023015"/>
    </source>
</evidence>
<keyword evidence="3 9" id="KW-0032">Aminotransferase</keyword>
<comment type="caution">
    <text evidence="9">The sequence shown here is derived from an EMBL/GenBank/DDBJ whole genome shotgun (WGS) entry which is preliminary data.</text>
</comment>
<dbReference type="InterPro" id="IPR036388">
    <property type="entry name" value="WH-like_DNA-bd_sf"/>
</dbReference>
<evidence type="ECO:0000256" key="6">
    <source>
        <dbReference type="ARBA" id="ARBA00023125"/>
    </source>
</evidence>
<name>A0ABV8SII9_9BACL</name>
<dbReference type="SUPFAM" id="SSF53383">
    <property type="entry name" value="PLP-dependent transferases"/>
    <property type="match status" value="1"/>
</dbReference>
<feature type="domain" description="HTH gntR-type" evidence="8">
    <location>
        <begin position="11"/>
        <end position="79"/>
    </location>
</feature>
<dbReference type="Gene3D" id="1.10.10.10">
    <property type="entry name" value="Winged helix-like DNA-binding domain superfamily/Winged helix DNA-binding domain"/>
    <property type="match status" value="1"/>
</dbReference>
<evidence type="ECO:0000313" key="9">
    <source>
        <dbReference type="EMBL" id="MFC4307267.1"/>
    </source>
</evidence>
<reference evidence="10" key="1">
    <citation type="journal article" date="2019" name="Int. J. Syst. Evol. Microbiol.">
        <title>The Global Catalogue of Microorganisms (GCM) 10K type strain sequencing project: providing services to taxonomists for standard genome sequencing and annotation.</title>
        <authorList>
            <consortium name="The Broad Institute Genomics Platform"/>
            <consortium name="The Broad Institute Genome Sequencing Center for Infectious Disease"/>
            <person name="Wu L."/>
            <person name="Ma J."/>
        </authorList>
    </citation>
    <scope>NUCLEOTIDE SEQUENCE [LARGE SCALE GENOMIC DNA]</scope>
    <source>
        <strain evidence="10">CGMCC 4.1641</strain>
    </source>
</reference>
<dbReference type="GO" id="GO:0008483">
    <property type="term" value="F:transaminase activity"/>
    <property type="evidence" value="ECO:0007669"/>
    <property type="project" value="UniProtKB-KW"/>
</dbReference>
<dbReference type="PRINTS" id="PR00035">
    <property type="entry name" value="HTHGNTR"/>
</dbReference>
<evidence type="ECO:0000256" key="7">
    <source>
        <dbReference type="ARBA" id="ARBA00023163"/>
    </source>
</evidence>
<protein>
    <submittedName>
        <fullName evidence="9">PLP-dependent aminotransferase family protein</fullName>
    </submittedName>
</protein>
<dbReference type="PANTHER" id="PTHR46577:SF2">
    <property type="entry name" value="TRANSCRIPTIONAL REGULATORY PROTEIN"/>
    <property type="match status" value="1"/>
</dbReference>
<evidence type="ECO:0000256" key="3">
    <source>
        <dbReference type="ARBA" id="ARBA00022576"/>
    </source>
</evidence>
<dbReference type="Gene3D" id="3.40.640.10">
    <property type="entry name" value="Type I PLP-dependent aspartate aminotransferase-like (Major domain)"/>
    <property type="match status" value="1"/>
</dbReference>
<sequence>MNWKPDKASHSPVYVQIAEHFEGRMRNGEYPSGSRLPSERALASQLGVNRSTIVSAYDHLASLGLVHRVKGLGTLASARSVCEQDTKRVPNWEQYAKSGSLHPNDPITQRIHAVLGSDKSYINFAIGELSSDLFPIELMQHAHSLIEVSQYLGYEHMQGNEGLRESISRHLRSHRGFASSASSILVTSGAQQAIQLIVQGLLQPGDAVAIEDPSYSFSLPIFRSAGLRTCLLPVDHDGIDPEQLIPLYRRHRIKMVFINPTFHNPTGATMSMERRRRLLELSTHYGFAIVEDDPYSLTGFGREPAGTLKSLDRDGSVLYVSSLSKIVSSGLRIGWIAGPQSVIRRLTDAKQQLDFGHANLPQWIAARLLDSSRMDEHLSRLRAGLQSKLLRTAEALRSELGDQVLYRLPQGGVHLWCELNGRWDELGLFRRGIDNGVVVTPGSTLGSTSRHVRLTYSRVNDEWIGPGIERFAEAYRQSLN</sequence>
<dbReference type="PROSITE" id="PS50949">
    <property type="entry name" value="HTH_GNTR"/>
    <property type="match status" value="1"/>
</dbReference>
<dbReference type="SUPFAM" id="SSF46785">
    <property type="entry name" value="Winged helix' DNA-binding domain"/>
    <property type="match status" value="1"/>
</dbReference>
<evidence type="ECO:0000313" key="10">
    <source>
        <dbReference type="Proteomes" id="UP001595755"/>
    </source>
</evidence>
<dbReference type="CDD" id="cd00609">
    <property type="entry name" value="AAT_like"/>
    <property type="match status" value="1"/>
</dbReference>
<dbReference type="InterPro" id="IPR015421">
    <property type="entry name" value="PyrdxlP-dep_Trfase_major"/>
</dbReference>
<dbReference type="InterPro" id="IPR051446">
    <property type="entry name" value="HTH_trans_reg/aminotransferase"/>
</dbReference>
<organism evidence="9 10">
    <name type="scientific">Cohnella boryungensis</name>
    <dbReference type="NCBI Taxonomy" id="768479"/>
    <lineage>
        <taxon>Bacteria</taxon>
        <taxon>Bacillati</taxon>
        <taxon>Bacillota</taxon>
        <taxon>Bacilli</taxon>
        <taxon>Bacillales</taxon>
        <taxon>Paenibacillaceae</taxon>
        <taxon>Cohnella</taxon>
    </lineage>
</organism>
<dbReference type="RefSeq" id="WP_204603004.1">
    <property type="nucleotide sequence ID" value="NZ_JBHSED010000074.1"/>
</dbReference>
<keyword evidence="7" id="KW-0804">Transcription</keyword>
<dbReference type="SMART" id="SM00345">
    <property type="entry name" value="HTH_GNTR"/>
    <property type="match status" value="1"/>
</dbReference>
<keyword evidence="3 9" id="KW-0808">Transferase</keyword>
<dbReference type="InterPro" id="IPR000524">
    <property type="entry name" value="Tscrpt_reg_HTH_GntR"/>
</dbReference>
<keyword evidence="6" id="KW-0238">DNA-binding</keyword>
<proteinExistence type="inferred from homology"/>
<dbReference type="EMBL" id="JBHSED010000074">
    <property type="protein sequence ID" value="MFC4307267.1"/>
    <property type="molecule type" value="Genomic_DNA"/>
</dbReference>
<dbReference type="Proteomes" id="UP001595755">
    <property type="component" value="Unassembled WGS sequence"/>
</dbReference>
<evidence type="ECO:0000256" key="1">
    <source>
        <dbReference type="ARBA" id="ARBA00001933"/>
    </source>
</evidence>
<keyword evidence="10" id="KW-1185">Reference proteome</keyword>
<evidence type="ECO:0000256" key="4">
    <source>
        <dbReference type="ARBA" id="ARBA00022898"/>
    </source>
</evidence>
<dbReference type="InterPro" id="IPR004839">
    <property type="entry name" value="Aminotransferase_I/II_large"/>
</dbReference>
<keyword evidence="5" id="KW-0805">Transcription regulation</keyword>
<dbReference type="Pfam" id="PF00155">
    <property type="entry name" value="Aminotran_1_2"/>
    <property type="match status" value="1"/>
</dbReference>
<dbReference type="PANTHER" id="PTHR46577">
    <property type="entry name" value="HTH-TYPE TRANSCRIPTIONAL REGULATORY PROTEIN GABR"/>
    <property type="match status" value="1"/>
</dbReference>
<comment type="cofactor">
    <cofactor evidence="1">
        <name>pyridoxal 5'-phosphate</name>
        <dbReference type="ChEBI" id="CHEBI:597326"/>
    </cofactor>
</comment>